<dbReference type="Pfam" id="PF08530">
    <property type="entry name" value="PepX_C"/>
    <property type="match status" value="1"/>
</dbReference>
<evidence type="ECO:0000256" key="1">
    <source>
        <dbReference type="ARBA" id="ARBA00022801"/>
    </source>
</evidence>
<dbReference type="SUPFAM" id="SSF53474">
    <property type="entry name" value="alpha/beta-Hydrolases"/>
    <property type="match status" value="1"/>
</dbReference>
<dbReference type="EMBL" id="OCPC01000001">
    <property type="protein sequence ID" value="SOE08724.1"/>
    <property type="molecule type" value="Genomic_DNA"/>
</dbReference>
<proteinExistence type="predicted"/>
<dbReference type="InterPro" id="IPR005674">
    <property type="entry name" value="CocE/Ser_esterase"/>
</dbReference>
<keyword evidence="1" id="KW-0378">Hydrolase</keyword>
<evidence type="ECO:0000256" key="2">
    <source>
        <dbReference type="SAM" id="MobiDB-lite"/>
    </source>
</evidence>
<reference evidence="5" key="1">
    <citation type="submission" date="2017-08" db="EMBL/GenBank/DDBJ databases">
        <authorList>
            <person name="Varghese N."/>
            <person name="Submissions S."/>
        </authorList>
    </citation>
    <scope>NUCLEOTIDE SEQUENCE [LARGE SCALE GENOMIC DNA]</scope>
    <source>
        <strain evidence="5">KCTC 23107</strain>
    </source>
</reference>
<dbReference type="Gene3D" id="3.40.50.1820">
    <property type="entry name" value="alpha/beta hydrolase"/>
    <property type="match status" value="1"/>
</dbReference>
<dbReference type="SUPFAM" id="SSF49785">
    <property type="entry name" value="Galactose-binding domain-like"/>
    <property type="match status" value="1"/>
</dbReference>
<dbReference type="InterPro" id="IPR008979">
    <property type="entry name" value="Galactose-bd-like_sf"/>
</dbReference>
<keyword evidence="5" id="KW-1185">Reference proteome</keyword>
<dbReference type="Proteomes" id="UP000219465">
    <property type="component" value="Unassembled WGS sequence"/>
</dbReference>
<evidence type="ECO:0000313" key="5">
    <source>
        <dbReference type="Proteomes" id="UP000219465"/>
    </source>
</evidence>
<dbReference type="GO" id="GO:0008239">
    <property type="term" value="F:dipeptidyl-peptidase activity"/>
    <property type="evidence" value="ECO:0007669"/>
    <property type="project" value="InterPro"/>
</dbReference>
<dbReference type="Gene3D" id="2.60.120.260">
    <property type="entry name" value="Galactose-binding domain-like"/>
    <property type="match status" value="1"/>
</dbReference>
<name>A0A286HNK3_9HYPH</name>
<feature type="compositionally biased region" description="Polar residues" evidence="2">
    <location>
        <begin position="557"/>
        <end position="571"/>
    </location>
</feature>
<dbReference type="InterPro" id="IPR029058">
    <property type="entry name" value="AB_hydrolase_fold"/>
</dbReference>
<sequence>MASFMPDIETSFEREVVEIEDQPIIVPDGCRLSARLWMPKDAEANPVPLILEHLPYRKRDGTVVRDSITHPWMAGQGYACLRVDMRGNGDSEGVMSDEYTPQELQDACDVITWAVSQPWCSGTAGMMGISWGGFNSLQVAALKPPALKAIITICSTADRFADDIHFKGGCLLGENFGWAAQMLSYSSRPPDPLLLGPGWRELWLNRLREMPFLAREWITRQTRDDYWKHGSVCEDYAAIEAAVLSIGGWHDGYRNTVSNLVENLDAPVKGIVGPWIHKYPHYAGPEPRIGFLQEAKRWWDYWLKGIDNGAEDLPVYRAWLMDSIAPKRWVDERPGRWIAENDWPSATIDKLSLDLGDGTLGQAAISTPVPVCSPLDCGRQGGEYFPFAYGPELPDEQTPDDQYSVCFDGDVLGDQLDIVGAPTLVVRARADKPLAQLAVRLCDLRPDGTSALITMGVFNLAHRASAENPEPLEPGEEFETTLTLDQIAYRIPAGHRLRIAVSTSYWPFIWPAPEHATVTLEAGSLQLPCRTVLADQDECSFETPVGATPWRHENLRPSASTRSTETDPGTGVVSTLVFNDAGENRDLEHGLVSGSTTRERWSIHPDDPLSATGHIRWEQTGGRDRWWTETVAEMEMRCDREWFYITGKLVATENDAVMFEKQWDEKIARRFV</sequence>
<dbReference type="InterPro" id="IPR013736">
    <property type="entry name" value="Xaa-Pro_dipept_C"/>
</dbReference>
<dbReference type="InterPro" id="IPR000383">
    <property type="entry name" value="Xaa-Pro-like_dom"/>
</dbReference>
<feature type="region of interest" description="Disordered" evidence="2">
    <location>
        <begin position="552"/>
        <end position="571"/>
    </location>
</feature>
<protein>
    <recommendedName>
        <fullName evidence="3">Xaa-Pro dipeptidyl-peptidase C-terminal domain-containing protein</fullName>
    </recommendedName>
</protein>
<dbReference type="SMART" id="SM00939">
    <property type="entry name" value="PepX_C"/>
    <property type="match status" value="1"/>
</dbReference>
<dbReference type="RefSeq" id="WP_425479197.1">
    <property type="nucleotide sequence ID" value="NZ_OCPC01000001.1"/>
</dbReference>
<dbReference type="PANTHER" id="PTHR43056:SF10">
    <property type="entry name" value="COCE_NOND FAMILY, PUTATIVE (AFU_ORTHOLOGUE AFUA_7G00600)-RELATED"/>
    <property type="match status" value="1"/>
</dbReference>
<gene>
    <name evidence="4" type="ORF">SAMN05877838_0453</name>
</gene>
<dbReference type="AlphaFoldDB" id="A0A286HNK3"/>
<evidence type="ECO:0000259" key="3">
    <source>
        <dbReference type="SMART" id="SM00939"/>
    </source>
</evidence>
<dbReference type="PANTHER" id="PTHR43056">
    <property type="entry name" value="PEPTIDASE S9 PROLYL OLIGOPEPTIDASE"/>
    <property type="match status" value="1"/>
</dbReference>
<organism evidence="4 5">
    <name type="scientific">Hoeflea halophila</name>
    <dbReference type="NCBI Taxonomy" id="714899"/>
    <lineage>
        <taxon>Bacteria</taxon>
        <taxon>Pseudomonadati</taxon>
        <taxon>Pseudomonadota</taxon>
        <taxon>Alphaproteobacteria</taxon>
        <taxon>Hyphomicrobiales</taxon>
        <taxon>Rhizobiaceae</taxon>
        <taxon>Hoeflea</taxon>
    </lineage>
</organism>
<dbReference type="Pfam" id="PF02129">
    <property type="entry name" value="Peptidase_S15"/>
    <property type="match status" value="1"/>
</dbReference>
<feature type="domain" description="Xaa-Pro dipeptidyl-peptidase C-terminal" evidence="3">
    <location>
        <begin position="296"/>
        <end position="528"/>
    </location>
</feature>
<dbReference type="NCBIfam" id="TIGR00976">
    <property type="entry name" value="CocE_NonD"/>
    <property type="match status" value="2"/>
</dbReference>
<dbReference type="Gene3D" id="1.10.3020.10">
    <property type="entry name" value="alpha-amino acid ester hydrolase ( Helical cap domain)"/>
    <property type="match status" value="1"/>
</dbReference>
<dbReference type="InterPro" id="IPR050585">
    <property type="entry name" value="Xaa-Pro_dipeptidyl-ppase/CocE"/>
</dbReference>
<evidence type="ECO:0000313" key="4">
    <source>
        <dbReference type="EMBL" id="SOE08724.1"/>
    </source>
</evidence>
<accession>A0A286HNK3</accession>